<feature type="domain" description="ABC transporter" evidence="4">
    <location>
        <begin position="2"/>
        <end position="212"/>
    </location>
</feature>
<evidence type="ECO:0000313" key="6">
    <source>
        <dbReference type="Proteomes" id="UP000000422"/>
    </source>
</evidence>
<reference evidence="5 6" key="1">
    <citation type="journal article" date="2003" name="Proc. Natl. Acad. Sci. U.S.A.">
        <title>Complete genome sequence and analysis of Wolinella succinogenes.</title>
        <authorList>
            <person name="Baar C."/>
            <person name="Eppinger M."/>
            <person name="Raddatz G."/>
            <person name="Simon JM."/>
            <person name="Lanz C."/>
            <person name="Klimmek O."/>
            <person name="Nandakumar R."/>
            <person name="Gross R."/>
            <person name="Rosinus A."/>
            <person name="Keller H."/>
            <person name="Jagtap P."/>
            <person name="Linke B."/>
            <person name="Meyer F."/>
            <person name="Lederer H."/>
            <person name="Schuster S.C."/>
        </authorList>
    </citation>
    <scope>NUCLEOTIDE SEQUENCE [LARGE SCALE GENOMIC DNA]</scope>
    <source>
        <strain evidence="6">ATCC 29543 / DSM 1740 / CCUG 13145 / JCM 31913 / LMG 7466 / NCTC 11488 / FDC 602W</strain>
    </source>
</reference>
<keyword evidence="1" id="KW-0813">Transport</keyword>
<accession>Q7M9H2</accession>
<organism evidence="6">
    <name type="scientific">Wolinella succinogenes (strain ATCC 29543 / DSM 1740 / CCUG 13145 / JCM 31913 / LMG 7466 / NCTC 11488 / FDC 602W)</name>
    <name type="common">Vibrio succinogenes</name>
    <dbReference type="NCBI Taxonomy" id="273121"/>
    <lineage>
        <taxon>Bacteria</taxon>
        <taxon>Pseudomonadati</taxon>
        <taxon>Campylobacterota</taxon>
        <taxon>Epsilonproteobacteria</taxon>
        <taxon>Campylobacterales</taxon>
        <taxon>Helicobacteraceae</taxon>
        <taxon>Wolinella</taxon>
    </lineage>
</organism>
<keyword evidence="2" id="KW-0547">Nucleotide-binding</keyword>
<dbReference type="KEGG" id="wsu:WS0924"/>
<dbReference type="HOGENOM" id="CLU_000604_1_2_7"/>
<gene>
    <name evidence="5" type="ordered locus">WS0924</name>
</gene>
<dbReference type="EMBL" id="BX571659">
    <property type="protein sequence ID" value="CAE10028.1"/>
    <property type="molecule type" value="Genomic_DNA"/>
</dbReference>
<keyword evidence="6" id="KW-1185">Reference proteome</keyword>
<dbReference type="CDD" id="cd03230">
    <property type="entry name" value="ABC_DR_subfamily_A"/>
    <property type="match status" value="1"/>
</dbReference>
<dbReference type="Pfam" id="PF00005">
    <property type="entry name" value="ABC_tran"/>
    <property type="match status" value="1"/>
</dbReference>
<dbReference type="AlphaFoldDB" id="Q7M9H2"/>
<dbReference type="PANTHER" id="PTHR42939">
    <property type="entry name" value="ABC TRANSPORTER ATP-BINDING PROTEIN ALBC-RELATED"/>
    <property type="match status" value="1"/>
</dbReference>
<evidence type="ECO:0000256" key="2">
    <source>
        <dbReference type="ARBA" id="ARBA00022741"/>
    </source>
</evidence>
<dbReference type="eggNOG" id="COG1131">
    <property type="taxonomic scope" value="Bacteria"/>
</dbReference>
<evidence type="ECO:0000256" key="3">
    <source>
        <dbReference type="ARBA" id="ARBA00022840"/>
    </source>
</evidence>
<dbReference type="SMART" id="SM00382">
    <property type="entry name" value="AAA"/>
    <property type="match status" value="1"/>
</dbReference>
<sequence length="212" mass="23922">MIEIDCVSKSFGGQKVLEEVSLGIAKGEKLLLMGQNGAGKTTLMRMILGEYRPDKGGVKIDGCDPLRERQKALAQIAFVPQMPPPLKLTLEELTYYVSQSCGIESERVWKFAEAMELEWKQNLKKTFFKLSGGMKQKLLIAIALSRDAQVLMFDEPTANLDPSARIRFDALLREFAMDKSLIFISHRIQEVEGLVERIVEMDLGKVVRDEKI</sequence>
<evidence type="ECO:0000313" key="5">
    <source>
        <dbReference type="EMBL" id="CAE10028.1"/>
    </source>
</evidence>
<evidence type="ECO:0000259" key="4">
    <source>
        <dbReference type="PROSITE" id="PS50893"/>
    </source>
</evidence>
<dbReference type="STRING" id="273121.WS0924"/>
<dbReference type="InterPro" id="IPR051782">
    <property type="entry name" value="ABC_Transporter_VariousFunc"/>
</dbReference>
<dbReference type="Proteomes" id="UP000000422">
    <property type="component" value="Chromosome"/>
</dbReference>
<dbReference type="GO" id="GO:0005524">
    <property type="term" value="F:ATP binding"/>
    <property type="evidence" value="ECO:0007669"/>
    <property type="project" value="UniProtKB-KW"/>
</dbReference>
<dbReference type="SUPFAM" id="SSF52540">
    <property type="entry name" value="P-loop containing nucleoside triphosphate hydrolases"/>
    <property type="match status" value="1"/>
</dbReference>
<dbReference type="InterPro" id="IPR017871">
    <property type="entry name" value="ABC_transporter-like_CS"/>
</dbReference>
<evidence type="ECO:0000256" key="1">
    <source>
        <dbReference type="ARBA" id="ARBA00022448"/>
    </source>
</evidence>
<dbReference type="InterPro" id="IPR027417">
    <property type="entry name" value="P-loop_NTPase"/>
</dbReference>
<dbReference type="PANTHER" id="PTHR42939:SF1">
    <property type="entry name" value="ABC TRANSPORTER ATP-BINDING PROTEIN ALBC-RELATED"/>
    <property type="match status" value="1"/>
</dbReference>
<dbReference type="RefSeq" id="WP_011138824.1">
    <property type="nucleotide sequence ID" value="NC_005090.1"/>
</dbReference>
<protein>
    <submittedName>
        <fullName evidence="5">ABC TRANSPORTER, ATP-BINDING PROTEIN</fullName>
    </submittedName>
</protein>
<dbReference type="InterPro" id="IPR003439">
    <property type="entry name" value="ABC_transporter-like_ATP-bd"/>
</dbReference>
<dbReference type="GO" id="GO:0016887">
    <property type="term" value="F:ATP hydrolysis activity"/>
    <property type="evidence" value="ECO:0007669"/>
    <property type="project" value="InterPro"/>
</dbReference>
<dbReference type="PROSITE" id="PS50893">
    <property type="entry name" value="ABC_TRANSPORTER_2"/>
    <property type="match status" value="1"/>
</dbReference>
<proteinExistence type="predicted"/>
<keyword evidence="3 5" id="KW-0067">ATP-binding</keyword>
<dbReference type="Gene3D" id="3.40.50.300">
    <property type="entry name" value="P-loop containing nucleotide triphosphate hydrolases"/>
    <property type="match status" value="1"/>
</dbReference>
<dbReference type="InterPro" id="IPR003593">
    <property type="entry name" value="AAA+_ATPase"/>
</dbReference>
<name>Q7M9H2_WOLSU</name>
<dbReference type="PROSITE" id="PS00211">
    <property type="entry name" value="ABC_TRANSPORTER_1"/>
    <property type="match status" value="1"/>
</dbReference>